<dbReference type="PROSITE" id="PS51409">
    <property type="entry name" value="ARGINASE_2"/>
    <property type="match status" value="1"/>
</dbReference>
<gene>
    <name evidence="5" type="ORF">F8566_01710</name>
</gene>
<dbReference type="PANTHER" id="PTHR43782:SF3">
    <property type="entry name" value="ARGINASE"/>
    <property type="match status" value="1"/>
</dbReference>
<evidence type="ECO:0000256" key="4">
    <source>
        <dbReference type="PROSITE-ProRule" id="PRU00742"/>
    </source>
</evidence>
<proteinExistence type="inferred from homology"/>
<reference evidence="5 6" key="1">
    <citation type="submission" date="2019-09" db="EMBL/GenBank/DDBJ databases">
        <title>Actinomadura physcomitrii sp. nov., a novel actinomycete isolated from moss [Physcomitrium sphaericum (Ludw) Fuernr].</title>
        <authorList>
            <person name="Zhuang X."/>
            <person name="Liu C."/>
        </authorList>
    </citation>
    <scope>NUCLEOTIDE SEQUENCE [LARGE SCALE GENOMIC DNA]</scope>
    <source>
        <strain evidence="5 6">HMC1</strain>
    </source>
</reference>
<evidence type="ECO:0000256" key="2">
    <source>
        <dbReference type="ARBA" id="ARBA00022801"/>
    </source>
</evidence>
<sequence>MTTVLCVPQWQGSASDRAPYLREGALRTAELVEADETVTVPVPERIGTRSEGVRALDVLVETLRLTEKVLSGIDDTVLTVGGDCAVDLAPIAAARAEHGDDLTLLWIDANPDVFAPEELPSGAFHGMVVRALLGDGPAPLNPAEPLTPAQVVIAGERADEPAEHAYLRAKGIRTYGVDDFERALDGLTGPVYLHVDLDVLDPADFRSVCYSYPDGVSAERLIDLVSQVDGVVGAAITEHAPAEDPSPAETEIIQRLAAAIRL</sequence>
<accession>A0A6H9Z7U7</accession>
<dbReference type="InterPro" id="IPR023696">
    <property type="entry name" value="Ureohydrolase_dom_sf"/>
</dbReference>
<comment type="similarity">
    <text evidence="4">Belongs to the arginase family.</text>
</comment>
<dbReference type="Pfam" id="PF00491">
    <property type="entry name" value="Arginase"/>
    <property type="match status" value="1"/>
</dbReference>
<keyword evidence="1" id="KW-0479">Metal-binding</keyword>
<dbReference type="OrthoDB" id="7331788at2"/>
<evidence type="ECO:0000256" key="3">
    <source>
        <dbReference type="ARBA" id="ARBA00023211"/>
    </source>
</evidence>
<dbReference type="PANTHER" id="PTHR43782">
    <property type="entry name" value="ARGINASE"/>
    <property type="match status" value="1"/>
</dbReference>
<protein>
    <submittedName>
        <fullName evidence="5">Arginase family protein</fullName>
    </submittedName>
</protein>
<dbReference type="SUPFAM" id="SSF52768">
    <property type="entry name" value="Arginase/deacetylase"/>
    <property type="match status" value="1"/>
</dbReference>
<evidence type="ECO:0000256" key="1">
    <source>
        <dbReference type="ARBA" id="ARBA00022723"/>
    </source>
</evidence>
<dbReference type="CDD" id="cd09999">
    <property type="entry name" value="Arginase-like_1"/>
    <property type="match status" value="1"/>
</dbReference>
<keyword evidence="3" id="KW-0464">Manganese</keyword>
<dbReference type="Gene3D" id="3.40.800.10">
    <property type="entry name" value="Ureohydrolase domain"/>
    <property type="match status" value="1"/>
</dbReference>
<dbReference type="GO" id="GO:0030145">
    <property type="term" value="F:manganese ion binding"/>
    <property type="evidence" value="ECO:0007669"/>
    <property type="project" value="TreeGrafter"/>
</dbReference>
<dbReference type="EMBL" id="WBMT01000001">
    <property type="protein sequence ID" value="KAB2352426.1"/>
    <property type="molecule type" value="Genomic_DNA"/>
</dbReference>
<keyword evidence="2" id="KW-0378">Hydrolase</keyword>
<dbReference type="GO" id="GO:0005829">
    <property type="term" value="C:cytosol"/>
    <property type="evidence" value="ECO:0007669"/>
    <property type="project" value="TreeGrafter"/>
</dbReference>
<keyword evidence="6" id="KW-1185">Reference proteome</keyword>
<dbReference type="RefSeq" id="WP_151557226.1">
    <property type="nucleotide sequence ID" value="NZ_WBMT01000001.1"/>
</dbReference>
<dbReference type="GO" id="GO:0004053">
    <property type="term" value="F:arginase activity"/>
    <property type="evidence" value="ECO:0007669"/>
    <property type="project" value="TreeGrafter"/>
</dbReference>
<name>A0A6H9Z7U7_9ACTN</name>
<dbReference type="AlphaFoldDB" id="A0A6H9Z7U7"/>
<dbReference type="InterPro" id="IPR006035">
    <property type="entry name" value="Ureohydrolase"/>
</dbReference>
<evidence type="ECO:0000313" key="5">
    <source>
        <dbReference type="EMBL" id="KAB2352426.1"/>
    </source>
</evidence>
<evidence type="ECO:0000313" key="6">
    <source>
        <dbReference type="Proteomes" id="UP000468735"/>
    </source>
</evidence>
<dbReference type="PRINTS" id="PR00116">
    <property type="entry name" value="ARGINASE"/>
</dbReference>
<dbReference type="Proteomes" id="UP000468735">
    <property type="component" value="Unassembled WGS sequence"/>
</dbReference>
<organism evidence="5 6">
    <name type="scientific">Actinomadura rudentiformis</name>
    <dbReference type="NCBI Taxonomy" id="359158"/>
    <lineage>
        <taxon>Bacteria</taxon>
        <taxon>Bacillati</taxon>
        <taxon>Actinomycetota</taxon>
        <taxon>Actinomycetes</taxon>
        <taxon>Streptosporangiales</taxon>
        <taxon>Thermomonosporaceae</taxon>
        <taxon>Actinomadura</taxon>
    </lineage>
</organism>
<comment type="caution">
    <text evidence="5">The sequence shown here is derived from an EMBL/GenBank/DDBJ whole genome shotgun (WGS) entry which is preliminary data.</text>
</comment>